<evidence type="ECO:0000256" key="1">
    <source>
        <dbReference type="SAM" id="MobiDB-lite"/>
    </source>
</evidence>
<feature type="transmembrane region" description="Helical" evidence="2">
    <location>
        <begin position="207"/>
        <end position="227"/>
    </location>
</feature>
<dbReference type="STRING" id="990288.Atc_0105"/>
<keyword evidence="2" id="KW-1133">Transmembrane helix</keyword>
<sequence length="499" mass="53681">MSLSSAYFFFRSPVESVWPPPSETNVGTVRKSDTNRVRGRGGRECRFKSPVLCRWPWLVPAPSPILGCFPKTPAGAGSSPCGGSENTRIAISASVGLYPDMKQAIHLLTPFLIGAAIGWLSWPHAIWLAPAALVAIPSVAFRGWAGPFLLMLGYHLATTWGLIHGTAVFFPSAGLLLGLAFWTGSSLIFALPYFFYSPIFRKSRSLIGAPCAGVVTTALLSAISTILPPLGIIGWTSPWLGAISEGWTGVMLVLLGIALAALGRKAALAGLVIGVGTAAALGAGSLVLAARHPAPASWVGVNTRLGHLDSPLSYVEASMRLERSTMALLHKGVHIVLLPETVAGLWLVGTEDIWRPVVHWTADHPCQTVFVGTFVPHGRGYVDALVQIHDGRTRVLPDTIPVPFSMWHPWTPVGSFRMAPFSQRPEMTRVGSLRVGYLICYEQLLMWPALNLALHRPQVLLAPANDWWARGTDIPAIQRASAKAWGTFLGVPVLFAVNQ</sequence>
<keyword evidence="4" id="KW-1185">Reference proteome</keyword>
<feature type="transmembrane region" description="Helical" evidence="2">
    <location>
        <begin position="268"/>
        <end position="290"/>
    </location>
</feature>
<organism evidence="3 4">
    <name type="scientific">Acidithiobacillus caldus (strain SM-1)</name>
    <dbReference type="NCBI Taxonomy" id="990288"/>
    <lineage>
        <taxon>Bacteria</taxon>
        <taxon>Pseudomonadati</taxon>
        <taxon>Pseudomonadota</taxon>
        <taxon>Acidithiobacillia</taxon>
        <taxon>Acidithiobacillales</taxon>
        <taxon>Acidithiobacillaceae</taxon>
        <taxon>Acidithiobacillus</taxon>
    </lineage>
</organism>
<feature type="transmembrane region" description="Helical" evidence="2">
    <location>
        <begin position="104"/>
        <end position="120"/>
    </location>
</feature>
<feature type="transmembrane region" description="Helical" evidence="2">
    <location>
        <begin position="176"/>
        <end position="195"/>
    </location>
</feature>
<dbReference type="InterPro" id="IPR036526">
    <property type="entry name" value="C-N_Hydrolase_sf"/>
</dbReference>
<dbReference type="KEGG" id="acu:Atc_0105"/>
<evidence type="ECO:0000313" key="3">
    <source>
        <dbReference type="EMBL" id="AEK56756.1"/>
    </source>
</evidence>
<gene>
    <name evidence="3" type="ordered locus">Atc_0105</name>
</gene>
<dbReference type="Proteomes" id="UP000006135">
    <property type="component" value="Chromosome"/>
</dbReference>
<feature type="transmembrane region" description="Helical" evidence="2">
    <location>
        <begin position="239"/>
        <end position="261"/>
    </location>
</feature>
<accession>F9ZP85</accession>
<dbReference type="SUPFAM" id="SSF56317">
    <property type="entry name" value="Carbon-nitrogen hydrolase"/>
    <property type="match status" value="1"/>
</dbReference>
<proteinExistence type="predicted"/>
<protein>
    <submittedName>
        <fullName evidence="3">TraB</fullName>
    </submittedName>
</protein>
<dbReference type="EMBL" id="CP002573">
    <property type="protein sequence ID" value="AEK56756.1"/>
    <property type="molecule type" value="Genomic_DNA"/>
</dbReference>
<keyword evidence="2" id="KW-0472">Membrane</keyword>
<evidence type="ECO:0000256" key="2">
    <source>
        <dbReference type="SAM" id="Phobius"/>
    </source>
</evidence>
<reference evidence="3 4" key="1">
    <citation type="journal article" date="2011" name="J. Genet. Genomics">
        <title>Unraveling the Acidithiobacillus caldus complete genome and its central metabolisms for carbon assimilation.</title>
        <authorList>
            <person name="You X.Y."/>
            <person name="Guo X."/>
            <person name="Zheng H.J."/>
            <person name="Zhang M.J."/>
            <person name="Liu L.J."/>
            <person name="Zhu Y.Q."/>
            <person name="Zhu B."/>
            <person name="Wang S.Y."/>
            <person name="Zhao G.P."/>
            <person name="Poetsch A."/>
            <person name="Jiang C.Y."/>
            <person name="Liu S.J."/>
        </authorList>
    </citation>
    <scope>NUCLEOTIDE SEQUENCE [LARGE SCALE GENOMIC DNA]</scope>
    <source>
        <strain evidence="3 4">SM-1</strain>
    </source>
</reference>
<feature type="transmembrane region" description="Helical" evidence="2">
    <location>
        <begin position="152"/>
        <end position="170"/>
    </location>
</feature>
<feature type="compositionally biased region" description="Basic and acidic residues" evidence="1">
    <location>
        <begin position="30"/>
        <end position="40"/>
    </location>
</feature>
<dbReference type="HOGENOM" id="CLU_042375_0_0_6"/>
<dbReference type="AlphaFoldDB" id="F9ZP85"/>
<dbReference type="Gene3D" id="3.60.110.10">
    <property type="entry name" value="Carbon-nitrogen hydrolase"/>
    <property type="match status" value="1"/>
</dbReference>
<keyword evidence="2" id="KW-0812">Transmembrane</keyword>
<feature type="region of interest" description="Disordered" evidence="1">
    <location>
        <begin position="21"/>
        <end position="40"/>
    </location>
</feature>
<name>F9ZP85_ACICS</name>
<evidence type="ECO:0000313" key="4">
    <source>
        <dbReference type="Proteomes" id="UP000006135"/>
    </source>
</evidence>